<sequence length="41" mass="4698">MKMLESRGAIPKKSLLKDISGIDDELLRVLNSLHYVIHYEA</sequence>
<reference evidence="1" key="2">
    <citation type="journal article" date="2015" name="Data Brief">
        <title>Shoot transcriptome of the giant reed, Arundo donax.</title>
        <authorList>
            <person name="Barrero R.A."/>
            <person name="Guerrero F.D."/>
            <person name="Moolhuijzen P."/>
            <person name="Goolsby J.A."/>
            <person name="Tidwell J."/>
            <person name="Bellgard S.E."/>
            <person name="Bellgard M.I."/>
        </authorList>
    </citation>
    <scope>NUCLEOTIDE SEQUENCE</scope>
    <source>
        <tissue evidence="1">Shoot tissue taken approximately 20 cm above the soil surface</tissue>
    </source>
</reference>
<dbReference type="EMBL" id="GBRH01183503">
    <property type="protein sequence ID" value="JAE14393.1"/>
    <property type="molecule type" value="Transcribed_RNA"/>
</dbReference>
<evidence type="ECO:0000313" key="1">
    <source>
        <dbReference type="EMBL" id="JAE14393.1"/>
    </source>
</evidence>
<protein>
    <submittedName>
        <fullName evidence="1">Uncharacterized protein</fullName>
    </submittedName>
</protein>
<proteinExistence type="predicted"/>
<name>A0A0A9G187_ARUDO</name>
<accession>A0A0A9G187</accession>
<organism evidence="1">
    <name type="scientific">Arundo donax</name>
    <name type="common">Giant reed</name>
    <name type="synonym">Donax arundinaceus</name>
    <dbReference type="NCBI Taxonomy" id="35708"/>
    <lineage>
        <taxon>Eukaryota</taxon>
        <taxon>Viridiplantae</taxon>
        <taxon>Streptophyta</taxon>
        <taxon>Embryophyta</taxon>
        <taxon>Tracheophyta</taxon>
        <taxon>Spermatophyta</taxon>
        <taxon>Magnoliopsida</taxon>
        <taxon>Liliopsida</taxon>
        <taxon>Poales</taxon>
        <taxon>Poaceae</taxon>
        <taxon>PACMAD clade</taxon>
        <taxon>Arundinoideae</taxon>
        <taxon>Arundineae</taxon>
        <taxon>Arundo</taxon>
    </lineage>
</organism>
<dbReference type="AlphaFoldDB" id="A0A0A9G187"/>
<reference evidence="1" key="1">
    <citation type="submission" date="2014-09" db="EMBL/GenBank/DDBJ databases">
        <authorList>
            <person name="Magalhaes I.L.F."/>
            <person name="Oliveira U."/>
            <person name="Santos F.R."/>
            <person name="Vidigal T.H.D.A."/>
            <person name="Brescovit A.D."/>
            <person name="Santos A.J."/>
        </authorList>
    </citation>
    <scope>NUCLEOTIDE SEQUENCE</scope>
    <source>
        <tissue evidence="1">Shoot tissue taken approximately 20 cm above the soil surface</tissue>
    </source>
</reference>